<comment type="function">
    <text evidence="6">RNaseP catalyzes the removal of the 5'-leader sequence from pre-tRNA to produce the mature 5'-terminus. It can also cleave other RNA substrates such as 4.5S RNA. The protein component plays an auxiliary but essential role in vivo by binding to the 5'-leader sequence and broadening the substrate specificity of the ribozyme.</text>
</comment>
<gene>
    <name evidence="6" type="primary">rnpA</name>
    <name evidence="7" type="ORF">KAR29_08580</name>
</gene>
<name>A0A9Q7AFT9_9BACT</name>
<dbReference type="GO" id="GO:0001682">
    <property type="term" value="P:tRNA 5'-leader removal"/>
    <property type="evidence" value="ECO:0007669"/>
    <property type="project" value="UniProtKB-UniRule"/>
</dbReference>
<evidence type="ECO:0000256" key="1">
    <source>
        <dbReference type="ARBA" id="ARBA00022694"/>
    </source>
</evidence>
<sequence>MAPHFGFPRTSRLLHGWQFDLVFRTGRRVQGELVRLLFLDAPDGTTRIGMAVGKKQGKSFRRNRGRRLLREGVRRVVPWLRPGLWFVLTLRSAGLEAGGVEVYEDLARLLRARGFLSEDFPGVDWTPWEEKGP</sequence>
<dbReference type="PANTHER" id="PTHR33992">
    <property type="entry name" value="RIBONUCLEASE P PROTEIN COMPONENT"/>
    <property type="match status" value="1"/>
</dbReference>
<keyword evidence="5 6" id="KW-0694">RNA-binding</keyword>
<dbReference type="InterPro" id="IPR020568">
    <property type="entry name" value="Ribosomal_Su5_D2-typ_SF"/>
</dbReference>
<dbReference type="Gene3D" id="3.30.230.10">
    <property type="match status" value="1"/>
</dbReference>
<evidence type="ECO:0000256" key="5">
    <source>
        <dbReference type="ARBA" id="ARBA00022884"/>
    </source>
</evidence>
<dbReference type="Proteomes" id="UP000671879">
    <property type="component" value="Chromosome"/>
</dbReference>
<organism evidence="7 8">
    <name type="scientific">Aminithiophilus ramosus</name>
    <dbReference type="NCBI Taxonomy" id="3029084"/>
    <lineage>
        <taxon>Bacteria</taxon>
        <taxon>Thermotogati</taxon>
        <taxon>Synergistota</taxon>
        <taxon>Synergistia</taxon>
        <taxon>Synergistales</taxon>
        <taxon>Aminithiophilaceae</taxon>
        <taxon>Aminithiophilus</taxon>
    </lineage>
</organism>
<reference evidence="8" key="1">
    <citation type="submission" date="2021-04" db="EMBL/GenBank/DDBJ databases">
        <title>A novel Synergistetes isolate from a pyrite-forming mixed culture.</title>
        <authorList>
            <person name="Bunk B."/>
            <person name="Sproer C."/>
            <person name="Spring S."/>
            <person name="Pester M."/>
        </authorList>
    </citation>
    <scope>NUCLEOTIDE SEQUENCE [LARGE SCALE GENOMIC DNA]</scope>
    <source>
        <strain evidence="8">J.5.4.2-T.3.5.2</strain>
    </source>
</reference>
<dbReference type="AlphaFoldDB" id="A0A9Q7AFT9"/>
<dbReference type="SUPFAM" id="SSF54211">
    <property type="entry name" value="Ribosomal protein S5 domain 2-like"/>
    <property type="match status" value="1"/>
</dbReference>
<evidence type="ECO:0000256" key="2">
    <source>
        <dbReference type="ARBA" id="ARBA00022722"/>
    </source>
</evidence>
<keyword evidence="8" id="KW-1185">Reference proteome</keyword>
<dbReference type="Pfam" id="PF00825">
    <property type="entry name" value="Ribonuclease_P"/>
    <property type="match status" value="1"/>
</dbReference>
<dbReference type="EMBL" id="CP072943">
    <property type="protein sequence ID" value="QTX33753.1"/>
    <property type="molecule type" value="Genomic_DNA"/>
</dbReference>
<proteinExistence type="inferred from homology"/>
<evidence type="ECO:0000256" key="4">
    <source>
        <dbReference type="ARBA" id="ARBA00022801"/>
    </source>
</evidence>
<keyword evidence="2 6" id="KW-0540">Nuclease</keyword>
<keyword evidence="1 6" id="KW-0819">tRNA processing</keyword>
<keyword evidence="3 6" id="KW-0255">Endonuclease</keyword>
<comment type="similarity">
    <text evidence="6">Belongs to the RnpA family.</text>
</comment>
<comment type="subunit">
    <text evidence="6">Consists of a catalytic RNA component (M1 or rnpB) and a protein subunit.</text>
</comment>
<dbReference type="GO" id="GO:0030677">
    <property type="term" value="C:ribonuclease P complex"/>
    <property type="evidence" value="ECO:0007669"/>
    <property type="project" value="TreeGrafter"/>
</dbReference>
<keyword evidence="4 6" id="KW-0378">Hydrolase</keyword>
<evidence type="ECO:0000256" key="6">
    <source>
        <dbReference type="HAMAP-Rule" id="MF_00227"/>
    </source>
</evidence>
<dbReference type="KEGG" id="aram:KAR29_08580"/>
<dbReference type="RefSeq" id="WP_274374955.1">
    <property type="nucleotide sequence ID" value="NZ_CP072943.1"/>
</dbReference>
<dbReference type="HAMAP" id="MF_00227">
    <property type="entry name" value="RNase_P"/>
    <property type="match status" value="1"/>
</dbReference>
<dbReference type="GO" id="GO:0004526">
    <property type="term" value="F:ribonuclease P activity"/>
    <property type="evidence" value="ECO:0007669"/>
    <property type="project" value="UniProtKB-UniRule"/>
</dbReference>
<dbReference type="GO" id="GO:0000049">
    <property type="term" value="F:tRNA binding"/>
    <property type="evidence" value="ECO:0007669"/>
    <property type="project" value="UniProtKB-UniRule"/>
</dbReference>
<dbReference type="PANTHER" id="PTHR33992:SF1">
    <property type="entry name" value="RIBONUCLEASE P PROTEIN COMPONENT"/>
    <property type="match status" value="1"/>
</dbReference>
<evidence type="ECO:0000313" key="8">
    <source>
        <dbReference type="Proteomes" id="UP000671879"/>
    </source>
</evidence>
<dbReference type="InterPro" id="IPR014721">
    <property type="entry name" value="Ribsml_uS5_D2-typ_fold_subgr"/>
</dbReference>
<accession>A0A9Q7AFT9</accession>
<comment type="catalytic activity">
    <reaction evidence="6">
        <text>Endonucleolytic cleavage of RNA, removing 5'-extranucleotides from tRNA precursor.</text>
        <dbReference type="EC" id="3.1.26.5"/>
    </reaction>
</comment>
<dbReference type="InterPro" id="IPR000100">
    <property type="entry name" value="RNase_P"/>
</dbReference>
<evidence type="ECO:0000313" key="7">
    <source>
        <dbReference type="EMBL" id="QTX33753.1"/>
    </source>
</evidence>
<dbReference type="EC" id="3.1.26.5" evidence="6"/>
<protein>
    <recommendedName>
        <fullName evidence="6">Ribonuclease P protein component</fullName>
        <shortName evidence="6">RNase P protein</shortName>
        <shortName evidence="6">RNaseP protein</shortName>
        <ecNumber evidence="6">3.1.26.5</ecNumber>
    </recommendedName>
    <alternativeName>
        <fullName evidence="6">Protein C5</fullName>
    </alternativeName>
</protein>
<dbReference type="GO" id="GO:0042781">
    <property type="term" value="F:3'-tRNA processing endoribonuclease activity"/>
    <property type="evidence" value="ECO:0007669"/>
    <property type="project" value="TreeGrafter"/>
</dbReference>
<evidence type="ECO:0000256" key="3">
    <source>
        <dbReference type="ARBA" id="ARBA00022759"/>
    </source>
</evidence>